<evidence type="ECO:0000313" key="2">
    <source>
        <dbReference type="Proteomes" id="UP000276133"/>
    </source>
</evidence>
<dbReference type="Proteomes" id="UP000276133">
    <property type="component" value="Unassembled WGS sequence"/>
</dbReference>
<evidence type="ECO:0000313" key="1">
    <source>
        <dbReference type="EMBL" id="RMZ96356.1"/>
    </source>
</evidence>
<proteinExistence type="predicted"/>
<keyword evidence="2" id="KW-1185">Reference proteome</keyword>
<sequence length="333" mass="39428">MATPKRSKCLHLSEYVLFLDINRQLISILRKTYKKGDFSAPPWIPLYGQNSYQERASSESDKTVPQGTPLLILLKKFLVTSLNYDSKFLAVNLDLTMWSVNVTRFRKKFFQLVLMKQLNFRLLFVKNIRNHQKRFVQLFKNCLVVRQFTGLGLKKLSVYRWLDRKKESGRPAKIVTKLIVAKLRAYFNHKSGRSQRKMTRNRYEFLIDHESNFTLGNTALPRNDIFYSSNVSKTPKSVKNKKTNWIVHKKEVPRTLRFVQVKTTALSEFDTINFDQKVNVELSLKLIKRENLMYKALFKVFTRNNLVLKKFRYDCTFTFDFPEKYVFIISDNV</sequence>
<reference evidence="1 2" key="1">
    <citation type="journal article" date="2018" name="Sci. Rep.">
        <title>Genomic signatures of local adaptation to the degree of environmental predictability in rotifers.</title>
        <authorList>
            <person name="Franch-Gras L."/>
            <person name="Hahn C."/>
            <person name="Garcia-Roger E.M."/>
            <person name="Carmona M.J."/>
            <person name="Serra M."/>
            <person name="Gomez A."/>
        </authorList>
    </citation>
    <scope>NUCLEOTIDE SEQUENCE [LARGE SCALE GENOMIC DNA]</scope>
    <source>
        <strain evidence="1">HYR1</strain>
    </source>
</reference>
<name>A0A3M7PB74_BRAPC</name>
<protein>
    <submittedName>
        <fullName evidence="1">Uncharacterized protein</fullName>
    </submittedName>
</protein>
<dbReference type="AlphaFoldDB" id="A0A3M7PB74"/>
<dbReference type="EMBL" id="REGN01012279">
    <property type="protein sequence ID" value="RMZ96356.1"/>
    <property type="molecule type" value="Genomic_DNA"/>
</dbReference>
<organism evidence="1 2">
    <name type="scientific">Brachionus plicatilis</name>
    <name type="common">Marine rotifer</name>
    <name type="synonym">Brachionus muelleri</name>
    <dbReference type="NCBI Taxonomy" id="10195"/>
    <lineage>
        <taxon>Eukaryota</taxon>
        <taxon>Metazoa</taxon>
        <taxon>Spiralia</taxon>
        <taxon>Gnathifera</taxon>
        <taxon>Rotifera</taxon>
        <taxon>Eurotatoria</taxon>
        <taxon>Monogononta</taxon>
        <taxon>Pseudotrocha</taxon>
        <taxon>Ploima</taxon>
        <taxon>Brachionidae</taxon>
        <taxon>Brachionus</taxon>
    </lineage>
</organism>
<comment type="caution">
    <text evidence="1">The sequence shown here is derived from an EMBL/GenBank/DDBJ whole genome shotgun (WGS) entry which is preliminary data.</text>
</comment>
<gene>
    <name evidence="1" type="ORF">BpHYR1_010351</name>
</gene>
<accession>A0A3M7PB74</accession>